<organism evidence="2 3">
    <name type="scientific">Phytophthora megakarya</name>
    <dbReference type="NCBI Taxonomy" id="4795"/>
    <lineage>
        <taxon>Eukaryota</taxon>
        <taxon>Sar</taxon>
        <taxon>Stramenopiles</taxon>
        <taxon>Oomycota</taxon>
        <taxon>Peronosporomycetes</taxon>
        <taxon>Peronosporales</taxon>
        <taxon>Peronosporaceae</taxon>
        <taxon>Phytophthora</taxon>
    </lineage>
</organism>
<proteinExistence type="predicted"/>
<sequence>MSSSLDTDNHKRSNHKDFKVGSTGTPINWNGDDSTLYKHAMINAFEKSLLDEIATGKETEDST</sequence>
<gene>
    <name evidence="2" type="ORF">PHMEG_00039572</name>
</gene>
<feature type="compositionally biased region" description="Basic and acidic residues" evidence="1">
    <location>
        <begin position="7"/>
        <end position="19"/>
    </location>
</feature>
<dbReference type="AlphaFoldDB" id="A0A225UFL5"/>
<comment type="caution">
    <text evidence="2">The sequence shown here is derived from an EMBL/GenBank/DDBJ whole genome shotgun (WGS) entry which is preliminary data.</text>
</comment>
<dbReference type="OrthoDB" id="127627at2759"/>
<dbReference type="EMBL" id="NBNE01019611">
    <property type="protein sequence ID" value="OWY91730.1"/>
    <property type="molecule type" value="Genomic_DNA"/>
</dbReference>
<dbReference type="Proteomes" id="UP000198211">
    <property type="component" value="Unassembled WGS sequence"/>
</dbReference>
<accession>A0A225UFL5</accession>
<evidence type="ECO:0000313" key="2">
    <source>
        <dbReference type="EMBL" id="OWY91730.1"/>
    </source>
</evidence>
<protein>
    <submittedName>
        <fullName evidence="2">Uncharacterized protein</fullName>
    </submittedName>
</protein>
<evidence type="ECO:0000256" key="1">
    <source>
        <dbReference type="SAM" id="MobiDB-lite"/>
    </source>
</evidence>
<reference evidence="3" key="1">
    <citation type="submission" date="2017-03" db="EMBL/GenBank/DDBJ databases">
        <title>Phytopthora megakarya and P. palmivora, two closely related causual agents of cacao black pod achieved similar genome size and gene model numbers by different mechanisms.</title>
        <authorList>
            <person name="Ali S."/>
            <person name="Shao J."/>
            <person name="Larry D.J."/>
            <person name="Kronmiller B."/>
            <person name="Shen D."/>
            <person name="Strem M.D."/>
            <person name="Melnick R.L."/>
            <person name="Guiltinan M.J."/>
            <person name="Tyler B.M."/>
            <person name="Meinhardt L.W."/>
            <person name="Bailey B.A."/>
        </authorList>
    </citation>
    <scope>NUCLEOTIDE SEQUENCE [LARGE SCALE GENOMIC DNA]</scope>
    <source>
        <strain evidence="3">zdho120</strain>
    </source>
</reference>
<name>A0A225UFL5_9STRA</name>
<feature type="region of interest" description="Disordered" evidence="1">
    <location>
        <begin position="1"/>
        <end position="25"/>
    </location>
</feature>
<evidence type="ECO:0000313" key="3">
    <source>
        <dbReference type="Proteomes" id="UP000198211"/>
    </source>
</evidence>
<keyword evidence="3" id="KW-1185">Reference proteome</keyword>